<reference evidence="1" key="1">
    <citation type="submission" date="2019-08" db="EMBL/GenBank/DDBJ databases">
        <authorList>
            <person name="Kucharzyk K."/>
            <person name="Murdoch R.W."/>
            <person name="Higgins S."/>
            <person name="Loffler F."/>
        </authorList>
    </citation>
    <scope>NUCLEOTIDE SEQUENCE</scope>
</reference>
<gene>
    <name evidence="1" type="ORF">SDC9_188925</name>
</gene>
<dbReference type="EMBL" id="VSSQ01098370">
    <property type="protein sequence ID" value="MPN41379.1"/>
    <property type="molecule type" value="Genomic_DNA"/>
</dbReference>
<sequence length="82" mass="8823">MTLEFLDGPIFEGLLVHGIGRVGGYDIPSFLKLKGTLQRGHLDFAPDALGPLAPFELDGFDVVLVDDVFGHAEAGILHVHLD</sequence>
<accession>A0A645HT46</accession>
<dbReference type="AlphaFoldDB" id="A0A645HT46"/>
<comment type="caution">
    <text evidence="1">The sequence shown here is derived from an EMBL/GenBank/DDBJ whole genome shotgun (WGS) entry which is preliminary data.</text>
</comment>
<organism evidence="1">
    <name type="scientific">bioreactor metagenome</name>
    <dbReference type="NCBI Taxonomy" id="1076179"/>
    <lineage>
        <taxon>unclassified sequences</taxon>
        <taxon>metagenomes</taxon>
        <taxon>ecological metagenomes</taxon>
    </lineage>
</organism>
<proteinExistence type="predicted"/>
<evidence type="ECO:0000313" key="1">
    <source>
        <dbReference type="EMBL" id="MPN41379.1"/>
    </source>
</evidence>
<name>A0A645HT46_9ZZZZ</name>
<protein>
    <submittedName>
        <fullName evidence="1">Uncharacterized protein</fullName>
    </submittedName>
</protein>